<evidence type="ECO:0000256" key="11">
    <source>
        <dbReference type="ARBA" id="ARBA00023316"/>
    </source>
</evidence>
<evidence type="ECO:0000313" key="17">
    <source>
        <dbReference type="Proteomes" id="UP000637578"/>
    </source>
</evidence>
<evidence type="ECO:0000313" key="16">
    <source>
        <dbReference type="EMBL" id="GGM65711.1"/>
    </source>
</evidence>
<keyword evidence="17" id="KW-1185">Reference proteome</keyword>
<sequence>MSLTQVTVTLMPVRARDGLLQLLGLCLLAGVLVAGILFPVVGAAGVVSNRASETVNNISADLITQDPPLVTTITDVNGKPIAYVYDQYRVLTPPDKIADTMKAAIIAVEDRRFYEHEGVDWRGTVRAGLTNQLYGEITQGGSSLTQQYVKNYLLHVVAQTATERIRAVEQTPARKLREIRIALQLEKRLTKDQILAGYLNVVPFGHQTYGIAAAARTYFDTTPDKLTIAQAAMLAGMVNQPGLLDPVLNPELVLQRRNSVIDKMVDYGSITREMGESAKQEPLGISEPLTGLDNGCIGAGPSDGFFCSYVLDYLERSGFSLDTIKRGGYTIRTSLDPEITRLAKEATEKHVPKRTFGIANVMAVVQPGKDRHRVRALVANRDYGLDARAGQTQYDLPSDIIKFGAGSIYKVFTAAAALERGMGIRNRIDVPGAYTSRVYTNGTNPYTVVNAGRYPGSLTLQDALAQSPNTAFIKLLERVGLDNAVDMAVRLGMRDSLQRINRYGDPLSPDGSNGPSQAEFIKRHKIGPFTLGFGPTSALELANVSATLMSGGVWCPPSPIEEVRDRSGRPISITEAPCEQAVAEPLANSLVVGLSKDDKPSGTAYVAAKSVKWDRPMMGKTGTTESHQSAGFIGSTPHYAGAVLTFSDGVKPQGICVGNPPRLCGGGGNIYGGTVPAHTWFDAMSRVHESLPVVGLPGADPRYEHGGPEIRVPDVVGKPENEARQILEEAGYQVQRRVINSSYAKGVVASQSPRGVALPGEMITISVSTGYVPAPKPSPTAAPPSESPGESPRGEPGESPSPGERESPGVGGRTPVPGDGIPEQPNTSPPEEAGG</sequence>
<dbReference type="GO" id="GO:0008360">
    <property type="term" value="P:regulation of cell shape"/>
    <property type="evidence" value="ECO:0007669"/>
    <property type="project" value="UniProtKB-KW"/>
</dbReference>
<evidence type="ECO:0000256" key="10">
    <source>
        <dbReference type="ARBA" id="ARBA00023268"/>
    </source>
</evidence>
<comment type="similarity">
    <text evidence="2">In the N-terminal section; belongs to the glycosyltransferase 51 family.</text>
</comment>
<dbReference type="Proteomes" id="UP000637578">
    <property type="component" value="Unassembled WGS sequence"/>
</dbReference>
<evidence type="ECO:0000256" key="2">
    <source>
        <dbReference type="ARBA" id="ARBA00007739"/>
    </source>
</evidence>
<dbReference type="GO" id="GO:0008955">
    <property type="term" value="F:peptidoglycan glycosyltransferase activity"/>
    <property type="evidence" value="ECO:0007669"/>
    <property type="project" value="UniProtKB-EC"/>
</dbReference>
<keyword evidence="9" id="KW-0573">Peptidoglycan synthesis</keyword>
<dbReference type="SMART" id="SM00740">
    <property type="entry name" value="PASTA"/>
    <property type="match status" value="1"/>
</dbReference>
<evidence type="ECO:0000256" key="1">
    <source>
        <dbReference type="ARBA" id="ARBA00007090"/>
    </source>
</evidence>
<protein>
    <submittedName>
        <fullName evidence="16">Transglycosylase</fullName>
    </submittedName>
</protein>
<dbReference type="Gene3D" id="3.30.10.20">
    <property type="match status" value="1"/>
</dbReference>
<dbReference type="GO" id="GO:0071555">
    <property type="term" value="P:cell wall organization"/>
    <property type="evidence" value="ECO:0007669"/>
    <property type="project" value="UniProtKB-KW"/>
</dbReference>
<dbReference type="CDD" id="cd06577">
    <property type="entry name" value="PASTA_pknB"/>
    <property type="match status" value="1"/>
</dbReference>
<keyword evidence="8" id="KW-0133">Cell shape</keyword>
<dbReference type="GO" id="GO:0009002">
    <property type="term" value="F:serine-type D-Ala-D-Ala carboxypeptidase activity"/>
    <property type="evidence" value="ECO:0007669"/>
    <property type="project" value="UniProtKB-EC"/>
</dbReference>
<keyword evidence="7" id="KW-0378">Hydrolase</keyword>
<evidence type="ECO:0000256" key="14">
    <source>
        <dbReference type="SAM" id="MobiDB-lite"/>
    </source>
</evidence>
<dbReference type="InterPro" id="IPR001264">
    <property type="entry name" value="Glyco_trans_51"/>
</dbReference>
<keyword evidence="6" id="KW-0808">Transferase</keyword>
<comment type="caution">
    <text evidence="16">The sequence shown here is derived from an EMBL/GenBank/DDBJ whole genome shotgun (WGS) entry which is preliminary data.</text>
</comment>
<dbReference type="FunFam" id="1.10.3810.10:FF:000001">
    <property type="entry name" value="Penicillin-binding protein 1A"/>
    <property type="match status" value="1"/>
</dbReference>
<evidence type="ECO:0000256" key="3">
    <source>
        <dbReference type="ARBA" id="ARBA00022645"/>
    </source>
</evidence>
<dbReference type="GO" id="GO:0008658">
    <property type="term" value="F:penicillin binding"/>
    <property type="evidence" value="ECO:0007669"/>
    <property type="project" value="InterPro"/>
</dbReference>
<evidence type="ECO:0000256" key="7">
    <source>
        <dbReference type="ARBA" id="ARBA00022801"/>
    </source>
</evidence>
<keyword evidence="5" id="KW-0328">Glycosyltransferase</keyword>
<evidence type="ECO:0000256" key="9">
    <source>
        <dbReference type="ARBA" id="ARBA00022984"/>
    </source>
</evidence>
<comment type="catalytic activity">
    <reaction evidence="12">
        <text>Preferential cleavage: (Ac)2-L-Lys-D-Ala-|-D-Ala. Also transpeptidation of peptidyl-alanyl moieties that are N-acyl substituents of D-alanine.</text>
        <dbReference type="EC" id="3.4.16.4"/>
    </reaction>
</comment>
<accession>A0A8J3CH58</accession>
<proteinExistence type="inferred from homology"/>
<evidence type="ECO:0000256" key="8">
    <source>
        <dbReference type="ARBA" id="ARBA00022960"/>
    </source>
</evidence>
<comment type="similarity">
    <text evidence="1">In the C-terminal section; belongs to the transpeptidase family.</text>
</comment>
<reference evidence="16" key="1">
    <citation type="journal article" date="2014" name="Int. J. Syst. Evol. Microbiol.">
        <title>Complete genome sequence of Corynebacterium casei LMG S-19264T (=DSM 44701T), isolated from a smear-ripened cheese.</title>
        <authorList>
            <consortium name="US DOE Joint Genome Institute (JGI-PGF)"/>
            <person name="Walter F."/>
            <person name="Albersmeier A."/>
            <person name="Kalinowski J."/>
            <person name="Ruckert C."/>
        </authorList>
    </citation>
    <scope>NUCLEOTIDE SEQUENCE</scope>
    <source>
        <strain evidence="16">CGMCC 4.5737</strain>
    </source>
</reference>
<dbReference type="InterPro" id="IPR005543">
    <property type="entry name" value="PASTA_dom"/>
</dbReference>
<evidence type="ECO:0000259" key="15">
    <source>
        <dbReference type="PROSITE" id="PS51178"/>
    </source>
</evidence>
<dbReference type="PROSITE" id="PS51178">
    <property type="entry name" value="PASTA"/>
    <property type="match status" value="1"/>
</dbReference>
<feature type="region of interest" description="Disordered" evidence="14">
    <location>
        <begin position="774"/>
        <end position="835"/>
    </location>
</feature>
<keyword evidence="10" id="KW-0511">Multifunctional enzyme</keyword>
<feature type="compositionally biased region" description="Pro residues" evidence="14">
    <location>
        <begin position="774"/>
        <end position="786"/>
    </location>
</feature>
<dbReference type="GO" id="GO:0006508">
    <property type="term" value="P:proteolysis"/>
    <property type="evidence" value="ECO:0007669"/>
    <property type="project" value="UniProtKB-KW"/>
</dbReference>
<dbReference type="InterPro" id="IPR023346">
    <property type="entry name" value="Lysozyme-like_dom_sf"/>
</dbReference>
<keyword evidence="11" id="KW-0961">Cell wall biogenesis/degradation</keyword>
<dbReference type="Gene3D" id="3.40.710.10">
    <property type="entry name" value="DD-peptidase/beta-lactamase superfamily"/>
    <property type="match status" value="1"/>
</dbReference>
<evidence type="ECO:0000256" key="12">
    <source>
        <dbReference type="ARBA" id="ARBA00034000"/>
    </source>
</evidence>
<reference evidence="16" key="2">
    <citation type="submission" date="2020-09" db="EMBL/GenBank/DDBJ databases">
        <authorList>
            <person name="Sun Q."/>
            <person name="Zhou Y."/>
        </authorList>
    </citation>
    <scope>NUCLEOTIDE SEQUENCE</scope>
    <source>
        <strain evidence="16">CGMCC 4.5737</strain>
    </source>
</reference>
<keyword evidence="3" id="KW-0121">Carboxypeptidase</keyword>
<evidence type="ECO:0000256" key="13">
    <source>
        <dbReference type="ARBA" id="ARBA00049902"/>
    </source>
</evidence>
<dbReference type="AlphaFoldDB" id="A0A8J3CH58"/>
<dbReference type="Gene3D" id="1.10.3810.10">
    <property type="entry name" value="Biosynthetic peptidoglycan transglycosylase-like"/>
    <property type="match status" value="1"/>
</dbReference>
<dbReference type="Pfam" id="PF03793">
    <property type="entry name" value="PASTA"/>
    <property type="match status" value="1"/>
</dbReference>
<dbReference type="InterPro" id="IPR012338">
    <property type="entry name" value="Beta-lactam/transpept-like"/>
</dbReference>
<comment type="catalytic activity">
    <reaction evidence="13">
        <text>[GlcNAc-(1-&gt;4)-Mur2Ac(oyl-L-Ala-gamma-D-Glu-L-Lys-D-Ala-D-Ala)](n)-di-trans,octa-cis-undecaprenyl diphosphate + beta-D-GlcNAc-(1-&gt;4)-Mur2Ac(oyl-L-Ala-gamma-D-Glu-L-Lys-D-Ala-D-Ala)-di-trans,octa-cis-undecaprenyl diphosphate = [GlcNAc-(1-&gt;4)-Mur2Ac(oyl-L-Ala-gamma-D-Glu-L-Lys-D-Ala-D-Ala)](n+1)-di-trans,octa-cis-undecaprenyl diphosphate + di-trans,octa-cis-undecaprenyl diphosphate + H(+)</text>
        <dbReference type="Rhea" id="RHEA:23708"/>
        <dbReference type="Rhea" id="RHEA-COMP:9602"/>
        <dbReference type="Rhea" id="RHEA-COMP:9603"/>
        <dbReference type="ChEBI" id="CHEBI:15378"/>
        <dbReference type="ChEBI" id="CHEBI:58405"/>
        <dbReference type="ChEBI" id="CHEBI:60033"/>
        <dbReference type="ChEBI" id="CHEBI:78435"/>
        <dbReference type="EC" id="2.4.99.28"/>
    </reaction>
</comment>
<name>A0A8J3CH58_9PSEU</name>
<dbReference type="PANTHER" id="PTHR32282:SF33">
    <property type="entry name" value="PEPTIDOGLYCAN GLYCOSYLTRANSFERASE"/>
    <property type="match status" value="1"/>
</dbReference>
<evidence type="ECO:0000256" key="5">
    <source>
        <dbReference type="ARBA" id="ARBA00022676"/>
    </source>
</evidence>
<dbReference type="SUPFAM" id="SSF53955">
    <property type="entry name" value="Lysozyme-like"/>
    <property type="match status" value="1"/>
</dbReference>
<dbReference type="InterPro" id="IPR050396">
    <property type="entry name" value="Glycosyltr_51/Transpeptidase"/>
</dbReference>
<evidence type="ECO:0000256" key="6">
    <source>
        <dbReference type="ARBA" id="ARBA00022679"/>
    </source>
</evidence>
<dbReference type="GO" id="GO:0030288">
    <property type="term" value="C:outer membrane-bounded periplasmic space"/>
    <property type="evidence" value="ECO:0007669"/>
    <property type="project" value="TreeGrafter"/>
</dbReference>
<dbReference type="SUPFAM" id="SSF56601">
    <property type="entry name" value="beta-lactamase/transpeptidase-like"/>
    <property type="match status" value="1"/>
</dbReference>
<evidence type="ECO:0000256" key="4">
    <source>
        <dbReference type="ARBA" id="ARBA00022670"/>
    </source>
</evidence>
<keyword evidence="4" id="KW-0645">Protease</keyword>
<dbReference type="EMBL" id="BMMK01000019">
    <property type="protein sequence ID" value="GGM65711.1"/>
    <property type="molecule type" value="Genomic_DNA"/>
</dbReference>
<feature type="domain" description="PASTA" evidence="15">
    <location>
        <begin position="707"/>
        <end position="769"/>
    </location>
</feature>
<dbReference type="PANTHER" id="PTHR32282">
    <property type="entry name" value="BINDING PROTEIN TRANSPEPTIDASE, PUTATIVE-RELATED"/>
    <property type="match status" value="1"/>
</dbReference>
<gene>
    <name evidence="16" type="ORF">GCM10012275_40380</name>
</gene>
<dbReference type="Pfam" id="PF00912">
    <property type="entry name" value="Transgly"/>
    <property type="match status" value="1"/>
</dbReference>
<dbReference type="InterPro" id="IPR001460">
    <property type="entry name" value="PCN-bd_Tpept"/>
</dbReference>
<organism evidence="16 17">
    <name type="scientific">Longimycelium tulufanense</name>
    <dbReference type="NCBI Taxonomy" id="907463"/>
    <lineage>
        <taxon>Bacteria</taxon>
        <taxon>Bacillati</taxon>
        <taxon>Actinomycetota</taxon>
        <taxon>Actinomycetes</taxon>
        <taxon>Pseudonocardiales</taxon>
        <taxon>Pseudonocardiaceae</taxon>
        <taxon>Longimycelium</taxon>
    </lineage>
</organism>
<dbReference type="GO" id="GO:0009252">
    <property type="term" value="P:peptidoglycan biosynthetic process"/>
    <property type="evidence" value="ECO:0007669"/>
    <property type="project" value="UniProtKB-KW"/>
</dbReference>
<dbReference type="InterPro" id="IPR036950">
    <property type="entry name" value="PBP_transglycosylase"/>
</dbReference>
<dbReference type="Pfam" id="PF00905">
    <property type="entry name" value="Transpeptidase"/>
    <property type="match status" value="1"/>
</dbReference>